<dbReference type="AlphaFoldDB" id="A0A9Q0M8Z8"/>
<gene>
    <name evidence="8" type="ORF">RDWZM_007197</name>
</gene>
<dbReference type="GO" id="GO:1901981">
    <property type="term" value="F:phosphatidylinositol phosphate binding"/>
    <property type="evidence" value="ECO:0007669"/>
    <property type="project" value="TreeGrafter"/>
</dbReference>
<dbReference type="SMART" id="SM00312">
    <property type="entry name" value="PX"/>
    <property type="match status" value="1"/>
</dbReference>
<protein>
    <recommendedName>
        <fullName evidence="7">PX domain-containing protein</fullName>
    </recommendedName>
</protein>
<keyword evidence="5" id="KW-0446">Lipid-binding</keyword>
<comment type="subcellular location">
    <subcellularLocation>
        <location evidence="1">Early endosome membrane</location>
        <topology evidence="1">Peripheral membrane protein</topology>
        <orientation evidence="1">Cytoplasmic side</orientation>
    </subcellularLocation>
</comment>
<keyword evidence="9" id="KW-1185">Reference proteome</keyword>
<keyword evidence="6" id="KW-0472">Membrane</keyword>
<dbReference type="PANTHER" id="PTHR20939">
    <property type="entry name" value="SORTING NEXIN 20, 21"/>
    <property type="match status" value="1"/>
</dbReference>
<evidence type="ECO:0000256" key="2">
    <source>
        <dbReference type="ARBA" id="ARBA00022448"/>
    </source>
</evidence>
<accession>A0A9Q0M8Z8</accession>
<keyword evidence="2" id="KW-0813">Transport</keyword>
<evidence type="ECO:0000256" key="5">
    <source>
        <dbReference type="ARBA" id="ARBA00023121"/>
    </source>
</evidence>
<dbReference type="OrthoDB" id="5975050at2759"/>
<proteinExistence type="predicted"/>
<evidence type="ECO:0000256" key="3">
    <source>
        <dbReference type="ARBA" id="ARBA00022753"/>
    </source>
</evidence>
<sequence length="401" mass="46241">MNGTSNRSTTTRKNNLLSTYLVSDDDEEDDIVDELKVCSQTKRIGNDDGDQSGRIELVTTCTTSRLLEYDHQISSVEKNCDELPSTIIDESPKPQINLWSDDTIETTKPRRSQYRITFEIIKAKTITSIENGTSGRNRLERRRYVSYTVLIKRVPGLETKPAIIERRYSDFLTFYNSIKKRYPILLRNVPFPKKLLIGNFSPEVIAERSLAFQQFLAYCLSISEIRISKEFATFLYYQELNDAKRCLQSIHLEEAAAIFENVYFIQDKLAIHSGRPNAQFIHTLCCLIGCLNAVDNTVEARKLADRTFEILFANAVVINDFAQNPNSSVYEVSNLYESSELVLPLIQLSLRLRWFTGPQRMSLENKLEELCRKQNLPRNYDSQSTLLEIILRKDFSPILDR</sequence>
<dbReference type="Proteomes" id="UP001142055">
    <property type="component" value="Chromosome 2"/>
</dbReference>
<dbReference type="SUPFAM" id="SSF64268">
    <property type="entry name" value="PX domain"/>
    <property type="match status" value="1"/>
</dbReference>
<dbReference type="Pfam" id="PF00787">
    <property type="entry name" value="PX"/>
    <property type="match status" value="1"/>
</dbReference>
<comment type="caution">
    <text evidence="8">The sequence shown here is derived from an EMBL/GenBank/DDBJ whole genome shotgun (WGS) entry which is preliminary data.</text>
</comment>
<dbReference type="InterPro" id="IPR001683">
    <property type="entry name" value="PX_dom"/>
</dbReference>
<evidence type="ECO:0000256" key="1">
    <source>
        <dbReference type="ARBA" id="ARBA00004469"/>
    </source>
</evidence>
<organism evidence="8 9">
    <name type="scientific">Blomia tropicalis</name>
    <name type="common">Mite</name>
    <dbReference type="NCBI Taxonomy" id="40697"/>
    <lineage>
        <taxon>Eukaryota</taxon>
        <taxon>Metazoa</taxon>
        <taxon>Ecdysozoa</taxon>
        <taxon>Arthropoda</taxon>
        <taxon>Chelicerata</taxon>
        <taxon>Arachnida</taxon>
        <taxon>Acari</taxon>
        <taxon>Acariformes</taxon>
        <taxon>Sarcoptiformes</taxon>
        <taxon>Astigmata</taxon>
        <taxon>Glycyphagoidea</taxon>
        <taxon>Echimyopodidae</taxon>
        <taxon>Blomia</taxon>
    </lineage>
</organism>
<dbReference type="OMA" id="IHTLCCL"/>
<dbReference type="GO" id="GO:0031901">
    <property type="term" value="C:early endosome membrane"/>
    <property type="evidence" value="ECO:0007669"/>
    <property type="project" value="UniProtKB-SubCell"/>
</dbReference>
<keyword evidence="3" id="KW-0967">Endosome</keyword>
<keyword evidence="4" id="KW-0653">Protein transport</keyword>
<evidence type="ECO:0000256" key="6">
    <source>
        <dbReference type="ARBA" id="ARBA00023136"/>
    </source>
</evidence>
<dbReference type="EMBL" id="JAPWDV010000002">
    <property type="protein sequence ID" value="KAJ6221385.1"/>
    <property type="molecule type" value="Genomic_DNA"/>
</dbReference>
<dbReference type="GO" id="GO:0015031">
    <property type="term" value="P:protein transport"/>
    <property type="evidence" value="ECO:0007669"/>
    <property type="project" value="UniProtKB-KW"/>
</dbReference>
<feature type="domain" description="PX" evidence="7">
    <location>
        <begin position="125"/>
        <end position="242"/>
    </location>
</feature>
<reference evidence="8" key="1">
    <citation type="submission" date="2022-12" db="EMBL/GenBank/DDBJ databases">
        <title>Genome assemblies of Blomia tropicalis.</title>
        <authorList>
            <person name="Cui Y."/>
        </authorList>
    </citation>
    <scope>NUCLEOTIDE SEQUENCE</scope>
    <source>
        <tissue evidence="8">Adult mites</tissue>
    </source>
</reference>
<evidence type="ECO:0000259" key="7">
    <source>
        <dbReference type="PROSITE" id="PS50195"/>
    </source>
</evidence>
<name>A0A9Q0M8Z8_BLOTA</name>
<dbReference type="Gene3D" id="3.30.1520.10">
    <property type="entry name" value="Phox-like domain"/>
    <property type="match status" value="1"/>
</dbReference>
<evidence type="ECO:0000313" key="9">
    <source>
        <dbReference type="Proteomes" id="UP001142055"/>
    </source>
</evidence>
<dbReference type="PROSITE" id="PS50195">
    <property type="entry name" value="PX"/>
    <property type="match status" value="1"/>
</dbReference>
<evidence type="ECO:0000313" key="8">
    <source>
        <dbReference type="EMBL" id="KAJ6221385.1"/>
    </source>
</evidence>
<dbReference type="InterPro" id="IPR039937">
    <property type="entry name" value="SNX20/SNX21"/>
</dbReference>
<dbReference type="InterPro" id="IPR036871">
    <property type="entry name" value="PX_dom_sf"/>
</dbReference>
<evidence type="ECO:0000256" key="4">
    <source>
        <dbReference type="ARBA" id="ARBA00022927"/>
    </source>
</evidence>
<dbReference type="PANTHER" id="PTHR20939:SF11">
    <property type="entry name" value="LD12265P"/>
    <property type="match status" value="1"/>
</dbReference>